<evidence type="ECO:0000313" key="3">
    <source>
        <dbReference type="Proteomes" id="UP000093629"/>
    </source>
</evidence>
<name>A0A1A3MN08_MYCAS</name>
<evidence type="ECO:0000313" key="2">
    <source>
        <dbReference type="EMBL" id="OBK10154.1"/>
    </source>
</evidence>
<dbReference type="InterPro" id="IPR006674">
    <property type="entry name" value="HD_domain"/>
</dbReference>
<dbReference type="PANTHER" id="PTHR35569">
    <property type="entry name" value="CYANAMIDE HYDRATASE DDI2-RELATED"/>
    <property type="match status" value="1"/>
</dbReference>
<dbReference type="PANTHER" id="PTHR35569:SF1">
    <property type="entry name" value="CYANAMIDE HYDRATASE DDI2-RELATED"/>
    <property type="match status" value="1"/>
</dbReference>
<keyword evidence="3" id="KW-1185">Reference proteome</keyword>
<dbReference type="OrthoDB" id="8478129at2"/>
<sequence>MATQSIETIAGVVIPDTALVREVTEYIRDVEDDLLFDHSRRVFLFGALHGRRLGLQPDLELLYVGAMFHDIGLTARYRTSMLRFEVDGANAARDFLLERGYDPADAEKVWLGIALHTTPGVPEFLDPEIALVTAGVETDVLGMGREDLVPEALDAVTAAHPRPDFKNRIIAAFNNGMKHRPASTFGTMNDDVLAHFDPSFKRENFVDIIHNNSWPE</sequence>
<comment type="caution">
    <text evidence="2">The sequence shown here is derived from an EMBL/GenBank/DDBJ whole genome shotgun (WGS) entry which is preliminary data.</text>
</comment>
<dbReference type="CDD" id="cd00077">
    <property type="entry name" value="HDc"/>
    <property type="match status" value="1"/>
</dbReference>
<gene>
    <name evidence="2" type="ORF">A5636_16110</name>
</gene>
<evidence type="ECO:0000259" key="1">
    <source>
        <dbReference type="Pfam" id="PF01966"/>
    </source>
</evidence>
<dbReference type="RefSeq" id="WP_065161257.1">
    <property type="nucleotide sequence ID" value="NZ_LZLQ01000151.1"/>
</dbReference>
<organism evidence="2 3">
    <name type="scientific">Mycobacterium asiaticum</name>
    <dbReference type="NCBI Taxonomy" id="1790"/>
    <lineage>
        <taxon>Bacteria</taxon>
        <taxon>Bacillati</taxon>
        <taxon>Actinomycetota</taxon>
        <taxon>Actinomycetes</taxon>
        <taxon>Mycobacteriales</taxon>
        <taxon>Mycobacteriaceae</taxon>
        <taxon>Mycobacterium</taxon>
    </lineage>
</organism>
<dbReference type="EMBL" id="LZLQ01000151">
    <property type="protein sequence ID" value="OBK10154.1"/>
    <property type="molecule type" value="Genomic_DNA"/>
</dbReference>
<dbReference type="AlphaFoldDB" id="A0A1A3MN08"/>
<accession>A0A1A3MN08</accession>
<dbReference type="Gene3D" id="1.10.3210.10">
    <property type="entry name" value="Hypothetical protein af1432"/>
    <property type="match status" value="1"/>
</dbReference>
<protein>
    <submittedName>
        <fullName evidence="2">Diguanylate cyclase</fullName>
    </submittedName>
</protein>
<dbReference type="Proteomes" id="UP000093629">
    <property type="component" value="Unassembled WGS sequence"/>
</dbReference>
<proteinExistence type="predicted"/>
<feature type="domain" description="HD" evidence="1">
    <location>
        <begin position="36"/>
        <end position="123"/>
    </location>
</feature>
<dbReference type="SUPFAM" id="SSF109604">
    <property type="entry name" value="HD-domain/PDEase-like"/>
    <property type="match status" value="1"/>
</dbReference>
<dbReference type="InterPro" id="IPR003607">
    <property type="entry name" value="HD/PDEase_dom"/>
</dbReference>
<dbReference type="Pfam" id="PF01966">
    <property type="entry name" value="HD"/>
    <property type="match status" value="1"/>
</dbReference>
<reference evidence="2 3" key="1">
    <citation type="submission" date="2016-06" db="EMBL/GenBank/DDBJ databases">
        <authorList>
            <person name="Kjaerup R.B."/>
            <person name="Dalgaard T.S."/>
            <person name="Juul-Madsen H.R."/>
        </authorList>
    </citation>
    <scope>NUCLEOTIDE SEQUENCE [LARGE SCALE GENOMIC DNA]</scope>
    <source>
        <strain evidence="2 3">1245139.5</strain>
    </source>
</reference>